<dbReference type="GO" id="GO:0005524">
    <property type="term" value="F:ATP binding"/>
    <property type="evidence" value="ECO:0007669"/>
    <property type="project" value="UniProtKB-KW"/>
</dbReference>
<dbReference type="InterPro" id="IPR051782">
    <property type="entry name" value="ABC_Transporter_VariousFunc"/>
</dbReference>
<keyword evidence="6" id="KW-1185">Reference proteome</keyword>
<dbReference type="InterPro" id="IPR003439">
    <property type="entry name" value="ABC_transporter-like_ATP-bd"/>
</dbReference>
<evidence type="ECO:0000313" key="5">
    <source>
        <dbReference type="EMBL" id="OOM74585.1"/>
    </source>
</evidence>
<dbReference type="AlphaFoldDB" id="A0A1S8TAX9"/>
<evidence type="ECO:0000259" key="4">
    <source>
        <dbReference type="PROSITE" id="PS50893"/>
    </source>
</evidence>
<dbReference type="PANTHER" id="PTHR42939">
    <property type="entry name" value="ABC TRANSPORTER ATP-BINDING PROTEIN ALBC-RELATED"/>
    <property type="match status" value="1"/>
</dbReference>
<keyword evidence="1" id="KW-0813">Transport</keyword>
<evidence type="ECO:0000313" key="6">
    <source>
        <dbReference type="Proteomes" id="UP000190890"/>
    </source>
</evidence>
<comment type="caution">
    <text evidence="5">The sequence shown here is derived from an EMBL/GenBank/DDBJ whole genome shotgun (WGS) entry which is preliminary data.</text>
</comment>
<dbReference type="SMART" id="SM00382">
    <property type="entry name" value="AAA"/>
    <property type="match status" value="1"/>
</dbReference>
<gene>
    <name evidence="5" type="primary">skfE</name>
    <name evidence="5" type="ORF">CLPUN_38270</name>
</gene>
<dbReference type="STRING" id="29367.CLPUN_38270"/>
<evidence type="ECO:0000256" key="3">
    <source>
        <dbReference type="ARBA" id="ARBA00022840"/>
    </source>
</evidence>
<dbReference type="PROSITE" id="PS50893">
    <property type="entry name" value="ABC_TRANSPORTER_2"/>
    <property type="match status" value="1"/>
</dbReference>
<organism evidence="5 6">
    <name type="scientific">Clostridium puniceum</name>
    <dbReference type="NCBI Taxonomy" id="29367"/>
    <lineage>
        <taxon>Bacteria</taxon>
        <taxon>Bacillati</taxon>
        <taxon>Bacillota</taxon>
        <taxon>Clostridia</taxon>
        <taxon>Eubacteriales</taxon>
        <taxon>Clostridiaceae</taxon>
        <taxon>Clostridium</taxon>
    </lineage>
</organism>
<sequence>MNNDENNMLYDDSKINSKSSFTNSNLDNSPILECKNLVKTYANSEALKSINLAINRGRIVGLLGPNGSGKSTLIKLANGLLTPSSGEILINGLKPGIETKKIVSYLPERTYLNDWMKVSDIINFFKDFYDNFNPEKAYIMLKKLNINPDDKLKTMSKGTKEKVQLILVMSREADLYLLDEPIAGVDPAARDYILNTIITNYNENATIIISTHLISDIERILDDVVFISYGKICLTKTVDEIREDEGKSVDTLFREVFRC</sequence>
<keyword evidence="2" id="KW-0547">Nucleotide-binding</keyword>
<proteinExistence type="predicted"/>
<dbReference type="Pfam" id="PF00005">
    <property type="entry name" value="ABC_tran"/>
    <property type="match status" value="1"/>
</dbReference>
<dbReference type="InterPro" id="IPR027417">
    <property type="entry name" value="P-loop_NTPase"/>
</dbReference>
<dbReference type="PANTHER" id="PTHR42939:SF1">
    <property type="entry name" value="ABC TRANSPORTER ATP-BINDING PROTEIN ALBC-RELATED"/>
    <property type="match status" value="1"/>
</dbReference>
<dbReference type="Proteomes" id="UP000190890">
    <property type="component" value="Unassembled WGS sequence"/>
</dbReference>
<dbReference type="EMBL" id="LZZM01000197">
    <property type="protein sequence ID" value="OOM74585.1"/>
    <property type="molecule type" value="Genomic_DNA"/>
</dbReference>
<name>A0A1S8TAX9_9CLOT</name>
<keyword evidence="3 5" id="KW-0067">ATP-binding</keyword>
<keyword evidence="5" id="KW-0378">Hydrolase</keyword>
<evidence type="ECO:0000256" key="1">
    <source>
        <dbReference type="ARBA" id="ARBA00022448"/>
    </source>
</evidence>
<dbReference type="Gene3D" id="3.40.50.300">
    <property type="entry name" value="P-loop containing nucleotide triphosphate hydrolases"/>
    <property type="match status" value="1"/>
</dbReference>
<accession>A0A1S8TAX9</accession>
<dbReference type="GO" id="GO:0016887">
    <property type="term" value="F:ATP hydrolysis activity"/>
    <property type="evidence" value="ECO:0007669"/>
    <property type="project" value="InterPro"/>
</dbReference>
<dbReference type="SUPFAM" id="SSF52540">
    <property type="entry name" value="P-loop containing nucleoside triphosphate hydrolases"/>
    <property type="match status" value="1"/>
</dbReference>
<dbReference type="InterPro" id="IPR003593">
    <property type="entry name" value="AAA+_ATPase"/>
</dbReference>
<dbReference type="CDD" id="cd03230">
    <property type="entry name" value="ABC_DR_subfamily_A"/>
    <property type="match status" value="1"/>
</dbReference>
<dbReference type="EC" id="3.6.3.25" evidence="5"/>
<reference evidence="5 6" key="1">
    <citation type="submission" date="2016-05" db="EMBL/GenBank/DDBJ databases">
        <title>Microbial solvent formation.</title>
        <authorList>
            <person name="Poehlein A."/>
            <person name="Montoya Solano J.D."/>
            <person name="Flitsch S."/>
            <person name="Krabben P."/>
            <person name="Duerre P."/>
            <person name="Daniel R."/>
        </authorList>
    </citation>
    <scope>NUCLEOTIDE SEQUENCE [LARGE SCALE GENOMIC DNA]</scope>
    <source>
        <strain evidence="5 6">DSM 2619</strain>
    </source>
</reference>
<dbReference type="OrthoDB" id="9804819at2"/>
<feature type="domain" description="ABC transporter" evidence="4">
    <location>
        <begin position="32"/>
        <end position="254"/>
    </location>
</feature>
<evidence type="ECO:0000256" key="2">
    <source>
        <dbReference type="ARBA" id="ARBA00022741"/>
    </source>
</evidence>
<protein>
    <submittedName>
        <fullName evidence="5">SkfA peptide export ATP-binding protein SkfE</fullName>
        <ecNumber evidence="5">3.6.3.25</ecNumber>
    </submittedName>
</protein>